<dbReference type="InterPro" id="IPR050913">
    <property type="entry name" value="AP2/ERF_ERF"/>
</dbReference>
<dbReference type="InterPro" id="IPR036955">
    <property type="entry name" value="AP2/ERF_dom_sf"/>
</dbReference>
<evidence type="ECO:0000259" key="6">
    <source>
        <dbReference type="PROSITE" id="PS51032"/>
    </source>
</evidence>
<dbReference type="PANTHER" id="PTHR31194">
    <property type="entry name" value="SHN SHINE , DNA BINDING / TRANSCRIPTION FACTOR"/>
    <property type="match status" value="1"/>
</dbReference>
<organism evidence="7 8">
    <name type="scientific">Stylosanthes scabra</name>
    <dbReference type="NCBI Taxonomy" id="79078"/>
    <lineage>
        <taxon>Eukaryota</taxon>
        <taxon>Viridiplantae</taxon>
        <taxon>Streptophyta</taxon>
        <taxon>Embryophyta</taxon>
        <taxon>Tracheophyta</taxon>
        <taxon>Spermatophyta</taxon>
        <taxon>Magnoliopsida</taxon>
        <taxon>eudicotyledons</taxon>
        <taxon>Gunneridae</taxon>
        <taxon>Pentapetalae</taxon>
        <taxon>rosids</taxon>
        <taxon>fabids</taxon>
        <taxon>Fabales</taxon>
        <taxon>Fabaceae</taxon>
        <taxon>Papilionoideae</taxon>
        <taxon>50 kb inversion clade</taxon>
        <taxon>dalbergioids sensu lato</taxon>
        <taxon>Dalbergieae</taxon>
        <taxon>Pterocarpus clade</taxon>
        <taxon>Stylosanthes</taxon>
    </lineage>
</organism>
<name>A0ABU6WDN1_9FABA</name>
<evidence type="ECO:0000256" key="3">
    <source>
        <dbReference type="ARBA" id="ARBA00023125"/>
    </source>
</evidence>
<keyword evidence="2" id="KW-0805">Transcription regulation</keyword>
<evidence type="ECO:0000313" key="8">
    <source>
        <dbReference type="Proteomes" id="UP001341840"/>
    </source>
</evidence>
<dbReference type="SUPFAM" id="SSF54171">
    <property type="entry name" value="DNA-binding domain"/>
    <property type="match status" value="1"/>
</dbReference>
<dbReference type="PANTHER" id="PTHR31194:SF140">
    <property type="entry name" value="ETHYLENE-RESPONSIVE TRANSCRIPTION FACTOR CRF2"/>
    <property type="match status" value="1"/>
</dbReference>
<protein>
    <recommendedName>
        <fullName evidence="6">AP2/ERF domain-containing protein</fullName>
    </recommendedName>
</protein>
<keyword evidence="5" id="KW-0539">Nucleus</keyword>
<dbReference type="EMBL" id="JASCZI010181485">
    <property type="protein sequence ID" value="MED6183934.1"/>
    <property type="molecule type" value="Genomic_DNA"/>
</dbReference>
<proteinExistence type="predicted"/>
<keyword evidence="4" id="KW-0804">Transcription</keyword>
<dbReference type="CDD" id="cd00018">
    <property type="entry name" value="AP2"/>
    <property type="match status" value="1"/>
</dbReference>
<dbReference type="Pfam" id="PF00847">
    <property type="entry name" value="AP2"/>
    <property type="match status" value="1"/>
</dbReference>
<dbReference type="SMART" id="SM00380">
    <property type="entry name" value="AP2"/>
    <property type="match status" value="1"/>
</dbReference>
<dbReference type="InterPro" id="IPR016177">
    <property type="entry name" value="DNA-bd_dom_sf"/>
</dbReference>
<evidence type="ECO:0000313" key="7">
    <source>
        <dbReference type="EMBL" id="MED6183934.1"/>
    </source>
</evidence>
<reference evidence="7 8" key="1">
    <citation type="journal article" date="2023" name="Plants (Basel)">
        <title>Bridging the Gap: Combining Genomics and Transcriptomics Approaches to Understand Stylosanthes scabra, an Orphan Legume from the Brazilian Caatinga.</title>
        <authorList>
            <person name="Ferreira-Neto J.R.C."/>
            <person name="da Silva M.D."/>
            <person name="Binneck E."/>
            <person name="de Melo N.F."/>
            <person name="da Silva R.H."/>
            <person name="de Melo A.L.T.M."/>
            <person name="Pandolfi V."/>
            <person name="Bustamante F.O."/>
            <person name="Brasileiro-Vidal A.C."/>
            <person name="Benko-Iseppon A.M."/>
        </authorList>
    </citation>
    <scope>NUCLEOTIDE SEQUENCE [LARGE SCALE GENOMIC DNA]</scope>
    <source>
        <tissue evidence="7">Leaves</tissue>
    </source>
</reference>
<dbReference type="PRINTS" id="PR00367">
    <property type="entry name" value="ETHRSPELEMNT"/>
</dbReference>
<evidence type="ECO:0000256" key="2">
    <source>
        <dbReference type="ARBA" id="ARBA00023015"/>
    </source>
</evidence>
<comment type="caution">
    <text evidence="7">The sequence shown here is derived from an EMBL/GenBank/DDBJ whole genome shotgun (WGS) entry which is preliminary data.</text>
</comment>
<keyword evidence="3" id="KW-0238">DNA-binding</keyword>
<accession>A0ABU6WDN1</accession>
<dbReference type="Gene3D" id="3.30.730.10">
    <property type="entry name" value="AP2/ERF domain"/>
    <property type="match status" value="1"/>
</dbReference>
<feature type="domain" description="AP2/ERF" evidence="6">
    <location>
        <begin position="126"/>
        <end position="183"/>
    </location>
</feature>
<dbReference type="InterPro" id="IPR001471">
    <property type="entry name" value="AP2/ERF_dom"/>
</dbReference>
<keyword evidence="8" id="KW-1185">Reference proteome</keyword>
<evidence type="ECO:0000256" key="5">
    <source>
        <dbReference type="ARBA" id="ARBA00023242"/>
    </source>
</evidence>
<evidence type="ECO:0000256" key="4">
    <source>
        <dbReference type="ARBA" id="ARBA00023163"/>
    </source>
</evidence>
<gene>
    <name evidence="7" type="ORF">PIB30_042544</name>
</gene>
<evidence type="ECO:0000256" key="1">
    <source>
        <dbReference type="ARBA" id="ARBA00004123"/>
    </source>
</evidence>
<sequence>MEQSIPIKHTRHRSVTNKFMKQKKNFDLVHLNNDPISTKPKVIRILLTDQDATDSSGDEEEEFFPRQRVKQYINQINIHPPPPCETVSNNSRKRLAGISSPSSCRRLVKATTVSTNNNNTDNKGRKYRGVRQRPWGKWAAEIRDPNRHIRVWLGTFDTAEEAAREYDNAAIKFRGPKALTNFAISPASPERNVNLKFESYGSVYDSSCEDECLNISSSPTSVLHSACHKIGNLQKHNKENDGECEGERSSRYFDETLGMGNEMFNFATLHDECVAMFDDESTTTTRVFVSESFKFGDHIELGNASMYQEDVSAFFLGSFDNTFSECAFVENAHGFPSERLYRPLLRRGVVADLLASKEMFPFSFC</sequence>
<dbReference type="Proteomes" id="UP001341840">
    <property type="component" value="Unassembled WGS sequence"/>
</dbReference>
<dbReference type="PROSITE" id="PS51032">
    <property type="entry name" value="AP2_ERF"/>
    <property type="match status" value="1"/>
</dbReference>
<comment type="subcellular location">
    <subcellularLocation>
        <location evidence="1">Nucleus</location>
    </subcellularLocation>
</comment>